<accession>A0AAV4RVI5</accession>
<name>A0AAV4RVI5_CAEEX</name>
<organism evidence="1 3">
    <name type="scientific">Caerostris extrusa</name>
    <name type="common">Bark spider</name>
    <name type="synonym">Caerostris bankana</name>
    <dbReference type="NCBI Taxonomy" id="172846"/>
    <lineage>
        <taxon>Eukaryota</taxon>
        <taxon>Metazoa</taxon>
        <taxon>Ecdysozoa</taxon>
        <taxon>Arthropoda</taxon>
        <taxon>Chelicerata</taxon>
        <taxon>Arachnida</taxon>
        <taxon>Araneae</taxon>
        <taxon>Araneomorphae</taxon>
        <taxon>Entelegynae</taxon>
        <taxon>Araneoidea</taxon>
        <taxon>Araneidae</taxon>
        <taxon>Caerostris</taxon>
    </lineage>
</organism>
<protein>
    <submittedName>
        <fullName evidence="1">Uncharacterized protein</fullName>
    </submittedName>
</protein>
<evidence type="ECO:0000313" key="1">
    <source>
        <dbReference type="EMBL" id="GIY25139.1"/>
    </source>
</evidence>
<dbReference type="AlphaFoldDB" id="A0AAV4RVI5"/>
<reference evidence="1 3" key="1">
    <citation type="submission" date="2021-06" db="EMBL/GenBank/DDBJ databases">
        <title>Caerostris extrusa draft genome.</title>
        <authorList>
            <person name="Kono N."/>
            <person name="Arakawa K."/>
        </authorList>
    </citation>
    <scope>NUCLEOTIDE SEQUENCE [LARGE SCALE GENOMIC DNA]</scope>
</reference>
<dbReference type="EMBL" id="BPLR01008497">
    <property type="protein sequence ID" value="GIY25139.1"/>
    <property type="molecule type" value="Genomic_DNA"/>
</dbReference>
<evidence type="ECO:0000313" key="3">
    <source>
        <dbReference type="Proteomes" id="UP001054945"/>
    </source>
</evidence>
<proteinExistence type="predicted"/>
<comment type="caution">
    <text evidence="1">The sequence shown here is derived from an EMBL/GenBank/DDBJ whole genome shotgun (WGS) entry which is preliminary data.</text>
</comment>
<evidence type="ECO:0000313" key="2">
    <source>
        <dbReference type="EMBL" id="GIY25169.1"/>
    </source>
</evidence>
<sequence length="96" mass="10490">MAVTNLCAILDAQALSILTQCLARFRDLILSLSVASLMETIYTFANCQQAAILKLLFKQLLGCCTYPPGLRKPYHADYLTSAGPPGQVARRAFSHT</sequence>
<gene>
    <name evidence="1" type="ORF">CEXT_192991</name>
    <name evidence="2" type="ORF">CEXT_193141</name>
</gene>
<dbReference type="EMBL" id="BPLR01008497">
    <property type="protein sequence ID" value="GIY25169.1"/>
    <property type="molecule type" value="Genomic_DNA"/>
</dbReference>
<keyword evidence="3" id="KW-1185">Reference proteome</keyword>
<dbReference type="Proteomes" id="UP001054945">
    <property type="component" value="Unassembled WGS sequence"/>
</dbReference>